<dbReference type="Proteomes" id="UP000240653">
    <property type="component" value="Unassembled WGS sequence"/>
</dbReference>
<gene>
    <name evidence="1" type="ORF">C7I85_26730</name>
</gene>
<evidence type="ECO:0000313" key="1">
    <source>
        <dbReference type="EMBL" id="PSJ55644.1"/>
    </source>
</evidence>
<dbReference type="RefSeq" id="WP_106727047.1">
    <property type="nucleotide sequence ID" value="NZ_PXYL01000023.1"/>
</dbReference>
<organism evidence="1 2">
    <name type="scientific">Pseudaminobacter soli</name>
    <name type="common">ex Li et al. 2025</name>
    <dbReference type="NCBI Taxonomy" id="1295366"/>
    <lineage>
        <taxon>Bacteria</taxon>
        <taxon>Pseudomonadati</taxon>
        <taxon>Pseudomonadota</taxon>
        <taxon>Alphaproteobacteria</taxon>
        <taxon>Hyphomicrobiales</taxon>
        <taxon>Phyllobacteriaceae</taxon>
        <taxon>Pseudaminobacter</taxon>
    </lineage>
</organism>
<accession>A0A2P7RZL1</accession>
<name>A0A2P7RZL1_9HYPH</name>
<proteinExistence type="predicted"/>
<dbReference type="EMBL" id="PXYL01000023">
    <property type="protein sequence ID" value="PSJ55644.1"/>
    <property type="molecule type" value="Genomic_DNA"/>
</dbReference>
<dbReference type="AlphaFoldDB" id="A0A2P7RZL1"/>
<sequence>MGYKVFMRLAITLPREEGFSLQQHVDDVVHSLRNILLGEEIVVEDAGEFLESQREEPAG</sequence>
<evidence type="ECO:0000313" key="2">
    <source>
        <dbReference type="Proteomes" id="UP000240653"/>
    </source>
</evidence>
<keyword evidence="2" id="KW-1185">Reference proteome</keyword>
<protein>
    <submittedName>
        <fullName evidence="1">Uncharacterized protein</fullName>
    </submittedName>
</protein>
<reference evidence="1" key="1">
    <citation type="submission" date="2018-03" db="EMBL/GenBank/DDBJ databases">
        <title>The draft genome of Mesorhizobium soli JCM 19897.</title>
        <authorList>
            <person name="Li L."/>
            <person name="Liu L."/>
            <person name="Liang L."/>
            <person name="Wang T."/>
            <person name="Zhang X."/>
        </authorList>
    </citation>
    <scope>NUCLEOTIDE SEQUENCE [LARGE SCALE GENOMIC DNA]</scope>
    <source>
        <strain evidence="1">JCM 19897</strain>
    </source>
</reference>
<comment type="caution">
    <text evidence="1">The sequence shown here is derived from an EMBL/GenBank/DDBJ whole genome shotgun (WGS) entry which is preliminary data.</text>
</comment>